<reference evidence="2 3" key="1">
    <citation type="submission" date="2023-07" db="EMBL/GenBank/DDBJ databases">
        <authorList>
            <person name="Peeters C."/>
        </authorList>
    </citation>
    <scope>NUCLEOTIDE SEQUENCE [LARGE SCALE GENOMIC DNA]</scope>
    <source>
        <strain evidence="2 3">LMG 18101</strain>
    </source>
</reference>
<evidence type="ECO:0000313" key="3">
    <source>
        <dbReference type="Proteomes" id="UP001189757"/>
    </source>
</evidence>
<evidence type="ECO:0000259" key="1">
    <source>
        <dbReference type="Pfam" id="PF00182"/>
    </source>
</evidence>
<accession>A0ABM9K4P8</accession>
<comment type="caution">
    <text evidence="2">The sequence shown here is derived from an EMBL/GenBank/DDBJ whole genome shotgun (WGS) entry which is preliminary data.</text>
</comment>
<dbReference type="InterPro" id="IPR023346">
    <property type="entry name" value="Lysozyme-like_dom_sf"/>
</dbReference>
<organism evidence="2 3">
    <name type="scientific">Ralstonia flaminis</name>
    <dbReference type="NCBI Taxonomy" id="3058597"/>
    <lineage>
        <taxon>Bacteria</taxon>
        <taxon>Pseudomonadati</taxon>
        <taxon>Pseudomonadota</taxon>
        <taxon>Betaproteobacteria</taxon>
        <taxon>Burkholderiales</taxon>
        <taxon>Burkholderiaceae</taxon>
        <taxon>Ralstonia</taxon>
    </lineage>
</organism>
<proteinExistence type="predicted"/>
<dbReference type="SUPFAM" id="SSF53955">
    <property type="entry name" value="Lysozyme-like"/>
    <property type="match status" value="1"/>
</dbReference>
<dbReference type="Pfam" id="PF00182">
    <property type="entry name" value="Glyco_hydro_19"/>
    <property type="match status" value="1"/>
</dbReference>
<sequence>MWWEAVKANLPSLPDSDVFHIHPGALVGNFSGATTPTCKQCEASIALTKAFLAKISPDASGNFLDEFSSASIKLFDKYGINTCQQIKHLLAQAKHETKRFKAFRESLYYASYTGQSLYNMAPTVINNGFSRKNMTFPSPAAKIAWIQSHLIANDPAYGEHCFGSNDQPGKDFRGRGLLHLTHYETYKKCASEIGYPIDSQPELVENNPRVIIETGLWFWRDRRIGAIADNPLNTGDEGVKKVTRPINSGYKGLTERQQFKREISIIFNKYFSSGCTND</sequence>
<feature type="domain" description="Glycoside hydrolase family 19 catalytic" evidence="1">
    <location>
        <begin position="157"/>
        <end position="220"/>
    </location>
</feature>
<dbReference type="Gene3D" id="1.10.530.10">
    <property type="match status" value="1"/>
</dbReference>
<dbReference type="Proteomes" id="UP001189757">
    <property type="component" value="Unassembled WGS sequence"/>
</dbReference>
<keyword evidence="3" id="KW-1185">Reference proteome</keyword>
<evidence type="ECO:0000313" key="2">
    <source>
        <dbReference type="EMBL" id="CAJ0815112.1"/>
    </source>
</evidence>
<name>A0ABM9K4P8_9RALS</name>
<dbReference type="InterPro" id="IPR000726">
    <property type="entry name" value="Glyco_hydro_19_cat"/>
</dbReference>
<gene>
    <name evidence="2" type="ORF">LMG18101_02482</name>
</gene>
<protein>
    <recommendedName>
        <fullName evidence="1">Glycoside hydrolase family 19 catalytic domain-containing protein</fullName>
    </recommendedName>
</protein>
<dbReference type="EMBL" id="CATZLL010000006">
    <property type="protein sequence ID" value="CAJ0815112.1"/>
    <property type="molecule type" value="Genomic_DNA"/>
</dbReference>